<dbReference type="AlphaFoldDB" id="A0A0W0WMN1"/>
<keyword evidence="3" id="KW-1185">Reference proteome</keyword>
<feature type="domain" description="N-acetyltransferase" evidence="1">
    <location>
        <begin position="161"/>
        <end position="293"/>
    </location>
</feature>
<evidence type="ECO:0000313" key="2">
    <source>
        <dbReference type="EMBL" id="KTD33588.1"/>
    </source>
</evidence>
<protein>
    <submittedName>
        <fullName evidence="2">GNAT family acetyltransferase</fullName>
    </submittedName>
</protein>
<name>A0A0W0WMN1_9GAMM</name>
<dbReference type="PATRIC" id="fig|45070.6.peg.2466"/>
<comment type="caution">
    <text evidence="2">The sequence shown here is derived from an EMBL/GenBank/DDBJ whole genome shotgun (WGS) entry which is preliminary data.</text>
</comment>
<dbReference type="InterPro" id="IPR016181">
    <property type="entry name" value="Acyl_CoA_acyltransferase"/>
</dbReference>
<organism evidence="2 3">
    <name type="scientific">Legionella nautarum</name>
    <dbReference type="NCBI Taxonomy" id="45070"/>
    <lineage>
        <taxon>Bacteria</taxon>
        <taxon>Pseudomonadati</taxon>
        <taxon>Pseudomonadota</taxon>
        <taxon>Gammaproteobacteria</taxon>
        <taxon>Legionellales</taxon>
        <taxon>Legionellaceae</taxon>
        <taxon>Legionella</taxon>
    </lineage>
</organism>
<evidence type="ECO:0000259" key="1">
    <source>
        <dbReference type="PROSITE" id="PS51186"/>
    </source>
</evidence>
<dbReference type="Pfam" id="PF00583">
    <property type="entry name" value="Acetyltransf_1"/>
    <property type="match status" value="1"/>
</dbReference>
<dbReference type="Proteomes" id="UP000054725">
    <property type="component" value="Unassembled WGS sequence"/>
</dbReference>
<dbReference type="GO" id="GO:0016747">
    <property type="term" value="F:acyltransferase activity, transferring groups other than amino-acyl groups"/>
    <property type="evidence" value="ECO:0007669"/>
    <property type="project" value="InterPro"/>
</dbReference>
<dbReference type="RefSeq" id="WP_238585972.1">
    <property type="nucleotide sequence ID" value="NZ_CAAAIF010000005.1"/>
</dbReference>
<dbReference type="Gene3D" id="3.40.630.30">
    <property type="match status" value="1"/>
</dbReference>
<evidence type="ECO:0000313" key="3">
    <source>
        <dbReference type="Proteomes" id="UP000054725"/>
    </source>
</evidence>
<proteinExistence type="predicted"/>
<dbReference type="SUPFAM" id="SSF55729">
    <property type="entry name" value="Acyl-CoA N-acyltransferases (Nat)"/>
    <property type="match status" value="1"/>
</dbReference>
<dbReference type="PROSITE" id="PS51186">
    <property type="entry name" value="GNAT"/>
    <property type="match status" value="1"/>
</dbReference>
<keyword evidence="2" id="KW-0808">Transferase</keyword>
<gene>
    <name evidence="2" type="ORF">Lnau_2339</name>
</gene>
<reference evidence="2 3" key="1">
    <citation type="submission" date="2015-11" db="EMBL/GenBank/DDBJ databases">
        <title>Genomic analysis of 38 Legionella species identifies large and diverse effector repertoires.</title>
        <authorList>
            <person name="Burstein D."/>
            <person name="Amaro F."/>
            <person name="Zusman T."/>
            <person name="Lifshitz Z."/>
            <person name="Cohen O."/>
            <person name="Gilbert J.A."/>
            <person name="Pupko T."/>
            <person name="Shuman H.A."/>
            <person name="Segal G."/>
        </authorList>
    </citation>
    <scope>NUCLEOTIDE SEQUENCE [LARGE SCALE GENOMIC DNA]</scope>
    <source>
        <strain evidence="2 3">ATCC 49506</strain>
    </source>
</reference>
<dbReference type="EMBL" id="LNYO01000023">
    <property type="protein sequence ID" value="KTD33588.1"/>
    <property type="molecule type" value="Genomic_DNA"/>
</dbReference>
<dbReference type="STRING" id="45070.Lnau_2339"/>
<accession>A0A0W0WMN1</accession>
<sequence>MKRNEPTMIMIKKLNELHRDGLSTYLSNYQEMTMFIRSNLSQSGIIYQNKPFHGEYYGSFENDVLNGVLVHYWHGNIMMQAENRSLLAALVDDFELNRTRPIAGILGEDSQASFVIEKLQLDSSLFAVNYQEKLFLLNLEKMIRPKAITAYNCSIKTTQDCEVETIKEWLIAYDIEALGTDENNLELEESILNEIQDKQLNENRWVLFVDNVPVSLCGFNARLPDIVQIGPVYTPYPLRNKGFAKIAVYLCLQEAMKKEVKRATLFTNNTSAIRAYQSLGFQEIGKYRLALLK</sequence>
<dbReference type="InterPro" id="IPR000182">
    <property type="entry name" value="GNAT_dom"/>
</dbReference>